<gene>
    <name evidence="2" type="ORF">SAMN04487959_102249</name>
</gene>
<dbReference type="InterPro" id="IPR024311">
    <property type="entry name" value="Lipocalin-like"/>
</dbReference>
<organism evidence="2 3">
    <name type="scientific">Modicisalibacter xianhensis</name>
    <dbReference type="NCBI Taxonomy" id="442341"/>
    <lineage>
        <taxon>Bacteria</taxon>
        <taxon>Pseudomonadati</taxon>
        <taxon>Pseudomonadota</taxon>
        <taxon>Gammaproteobacteria</taxon>
        <taxon>Oceanospirillales</taxon>
        <taxon>Halomonadaceae</taxon>
        <taxon>Modicisalibacter</taxon>
    </lineage>
</organism>
<feature type="domain" description="Lipocalin-like" evidence="1">
    <location>
        <begin position="11"/>
        <end position="134"/>
    </location>
</feature>
<sequence length="143" mass="16061">MTTTTPEALSGLWRLVRFVYRWPDGKEVAPLGSAAGQLIYLLDRERPGRMSVQVMSVERPPLDLQSDASQALHFRSGFAYAGQWSLDEGRVHHDVDMASLAFWEGARLSRDVTLESDRLTLSTDEPSPQILQGGYVTLLEWAR</sequence>
<evidence type="ECO:0000259" key="1">
    <source>
        <dbReference type="Pfam" id="PF13924"/>
    </source>
</evidence>
<reference evidence="2 3" key="1">
    <citation type="submission" date="2016-10" db="EMBL/GenBank/DDBJ databases">
        <authorList>
            <person name="de Groot N.N."/>
        </authorList>
    </citation>
    <scope>NUCLEOTIDE SEQUENCE [LARGE SCALE GENOMIC DNA]</scope>
    <source>
        <strain evidence="2 3">CGMCC 1.6848</strain>
    </source>
</reference>
<proteinExistence type="predicted"/>
<keyword evidence="3" id="KW-1185">Reference proteome</keyword>
<dbReference type="AlphaFoldDB" id="A0A1I2YZD3"/>
<dbReference type="Pfam" id="PF13924">
    <property type="entry name" value="Lipocalin_5"/>
    <property type="match status" value="1"/>
</dbReference>
<dbReference type="EMBL" id="FOPY01000002">
    <property type="protein sequence ID" value="SFH30639.1"/>
    <property type="molecule type" value="Genomic_DNA"/>
</dbReference>
<dbReference type="STRING" id="442341.SAMN04487959_102249"/>
<evidence type="ECO:0000313" key="2">
    <source>
        <dbReference type="EMBL" id="SFH30639.1"/>
    </source>
</evidence>
<dbReference type="Proteomes" id="UP000199040">
    <property type="component" value="Unassembled WGS sequence"/>
</dbReference>
<evidence type="ECO:0000313" key="3">
    <source>
        <dbReference type="Proteomes" id="UP000199040"/>
    </source>
</evidence>
<accession>A0A1I2YZD3</accession>
<protein>
    <submittedName>
        <fullName evidence="2">Lipocalin-like domain-containing protein</fullName>
    </submittedName>
</protein>
<name>A0A1I2YZD3_9GAMM</name>
<dbReference type="RefSeq" id="WP_092843523.1">
    <property type="nucleotide sequence ID" value="NZ_FOPY01000002.1"/>
</dbReference>